<dbReference type="PANTHER" id="PTHR42918:SF6">
    <property type="entry name" value="ELONGATION FACTOR P--(R)-BETA-LYSINE LIGASE"/>
    <property type="match status" value="1"/>
</dbReference>
<dbReference type="AlphaFoldDB" id="A0A2M8EN03"/>
<dbReference type="SUPFAM" id="SSF55681">
    <property type="entry name" value="Class II aaRS and biotin synthetases"/>
    <property type="match status" value="1"/>
</dbReference>
<evidence type="ECO:0000259" key="4">
    <source>
        <dbReference type="PROSITE" id="PS50862"/>
    </source>
</evidence>
<evidence type="ECO:0000313" key="6">
    <source>
        <dbReference type="Proteomes" id="UP000230251"/>
    </source>
</evidence>
<dbReference type="GO" id="GO:0006430">
    <property type="term" value="P:lysyl-tRNA aminoacylation"/>
    <property type="evidence" value="ECO:0007669"/>
    <property type="project" value="TreeGrafter"/>
</dbReference>
<keyword evidence="1" id="KW-0436">Ligase</keyword>
<keyword evidence="2" id="KW-0547">Nucleotide-binding</keyword>
<dbReference type="GO" id="GO:0004824">
    <property type="term" value="F:lysine-tRNA ligase activity"/>
    <property type="evidence" value="ECO:0007669"/>
    <property type="project" value="TreeGrafter"/>
</dbReference>
<dbReference type="GO" id="GO:0000049">
    <property type="term" value="F:tRNA binding"/>
    <property type="evidence" value="ECO:0007669"/>
    <property type="project" value="TreeGrafter"/>
</dbReference>
<dbReference type="Pfam" id="PF00152">
    <property type="entry name" value="tRNA-synt_2"/>
    <property type="match status" value="1"/>
</dbReference>
<accession>A0A2M8EN03</accession>
<organism evidence="5 6">
    <name type="scientific">Candidatus Uhrbacteria bacterium CG_4_9_14_0_2_um_filter_41_50</name>
    <dbReference type="NCBI Taxonomy" id="1975031"/>
    <lineage>
        <taxon>Bacteria</taxon>
        <taxon>Candidatus Uhriibacteriota</taxon>
    </lineage>
</organism>
<name>A0A2M8EN03_9BACT</name>
<dbReference type="PANTHER" id="PTHR42918">
    <property type="entry name" value="LYSYL-TRNA SYNTHETASE"/>
    <property type="match status" value="1"/>
</dbReference>
<evidence type="ECO:0000256" key="3">
    <source>
        <dbReference type="ARBA" id="ARBA00022840"/>
    </source>
</evidence>
<feature type="domain" description="Aminoacyl-transfer RNA synthetases class-II family profile" evidence="4">
    <location>
        <begin position="16"/>
        <end position="276"/>
    </location>
</feature>
<keyword evidence="3" id="KW-0067">ATP-binding</keyword>
<dbReference type="InterPro" id="IPR004364">
    <property type="entry name" value="Aa-tRNA-synt_II"/>
</dbReference>
<dbReference type="EMBL" id="PFSI01000067">
    <property type="protein sequence ID" value="PJC24116.1"/>
    <property type="molecule type" value="Genomic_DNA"/>
</dbReference>
<comment type="caution">
    <text evidence="5">The sequence shown here is derived from an EMBL/GenBank/DDBJ whole genome shotgun (WGS) entry which is preliminary data.</text>
</comment>
<protein>
    <recommendedName>
        <fullName evidence="4">Aminoacyl-transfer RNA synthetases class-II family profile domain-containing protein</fullName>
    </recommendedName>
</protein>
<dbReference type="Gene3D" id="3.30.930.10">
    <property type="entry name" value="Bira Bifunctional Protein, Domain 2"/>
    <property type="match status" value="2"/>
</dbReference>
<evidence type="ECO:0000256" key="2">
    <source>
        <dbReference type="ARBA" id="ARBA00022741"/>
    </source>
</evidence>
<dbReference type="GO" id="GO:0005829">
    <property type="term" value="C:cytosol"/>
    <property type="evidence" value="ECO:0007669"/>
    <property type="project" value="TreeGrafter"/>
</dbReference>
<dbReference type="PROSITE" id="PS50862">
    <property type="entry name" value="AA_TRNA_LIGASE_II"/>
    <property type="match status" value="1"/>
</dbReference>
<dbReference type="InterPro" id="IPR006195">
    <property type="entry name" value="aa-tRNA-synth_II"/>
</dbReference>
<dbReference type="GO" id="GO:0005524">
    <property type="term" value="F:ATP binding"/>
    <property type="evidence" value="ECO:0007669"/>
    <property type="project" value="InterPro"/>
</dbReference>
<evidence type="ECO:0000313" key="5">
    <source>
        <dbReference type="EMBL" id="PJC24116.1"/>
    </source>
</evidence>
<dbReference type="InterPro" id="IPR045864">
    <property type="entry name" value="aa-tRNA-synth_II/BPL/LPL"/>
</dbReference>
<gene>
    <name evidence="5" type="ORF">CO057_04335</name>
</gene>
<sequence length="282" mass="32359">MLSKDDILRRQAMGDNVVAAVHHFFRSRGYLGFNPPLLVRYPDLAPTIDPVVVELDIFNPAPEKTDAALITSPEFAMKKLLGAGFEKIYTVTRCFRAGEALAPHNSPEFTMLEWYRVGANYESCMRETEALVNHIMGWEGEWPRVEYKDANMDEDEDPRVDHNRFFVMNYPPEKAALAKLSEDGKYAERFEAYAGGMELCNGFSELIDAKEQRIRFEQEQEERRKMGKRVFGIDEELLESLAKINRPVCGNALGVDRLVMLKYGVGDINDIHIFPPRDRFKK</sequence>
<dbReference type="Proteomes" id="UP000230251">
    <property type="component" value="Unassembled WGS sequence"/>
</dbReference>
<evidence type="ECO:0000256" key="1">
    <source>
        <dbReference type="ARBA" id="ARBA00022598"/>
    </source>
</evidence>
<reference evidence="6" key="1">
    <citation type="submission" date="2017-09" db="EMBL/GenBank/DDBJ databases">
        <title>Depth-based differentiation of microbial function through sediment-hosted aquifers and enrichment of novel symbionts in the deep terrestrial subsurface.</title>
        <authorList>
            <person name="Probst A.J."/>
            <person name="Ladd B."/>
            <person name="Jarett J.K."/>
            <person name="Geller-Mcgrath D.E."/>
            <person name="Sieber C.M.K."/>
            <person name="Emerson J.B."/>
            <person name="Anantharaman K."/>
            <person name="Thomas B.C."/>
            <person name="Malmstrom R."/>
            <person name="Stieglmeier M."/>
            <person name="Klingl A."/>
            <person name="Woyke T."/>
            <person name="Ryan C.M."/>
            <person name="Banfield J.F."/>
        </authorList>
    </citation>
    <scope>NUCLEOTIDE SEQUENCE [LARGE SCALE GENOMIC DNA]</scope>
</reference>
<proteinExistence type="predicted"/>